<dbReference type="Proteomes" id="UP000223968">
    <property type="component" value="Unassembled WGS sequence"/>
</dbReference>
<protein>
    <recommendedName>
        <fullName evidence="6">RlpA-like protein double-psi beta-barrel domain-containing protein</fullName>
    </recommendedName>
</protein>
<evidence type="ECO:0000313" key="5">
    <source>
        <dbReference type="Proteomes" id="UP000223968"/>
    </source>
</evidence>
<evidence type="ECO:0000256" key="3">
    <source>
        <dbReference type="SAM" id="Phobius"/>
    </source>
</evidence>
<accession>A0A2B7XAP0</accession>
<evidence type="ECO:0000256" key="1">
    <source>
        <dbReference type="ARBA" id="ARBA00022729"/>
    </source>
</evidence>
<feature type="compositionally biased region" description="Low complexity" evidence="2">
    <location>
        <begin position="7"/>
        <end position="25"/>
    </location>
</feature>
<evidence type="ECO:0000313" key="4">
    <source>
        <dbReference type="EMBL" id="PGH05843.1"/>
    </source>
</evidence>
<dbReference type="InterPro" id="IPR036908">
    <property type="entry name" value="RlpA-like_sf"/>
</dbReference>
<dbReference type="EMBL" id="PDNB01000122">
    <property type="protein sequence ID" value="PGH05843.1"/>
    <property type="molecule type" value="Genomic_DNA"/>
</dbReference>
<keyword evidence="3" id="KW-1133">Transmembrane helix</keyword>
<gene>
    <name evidence="4" type="ORF">AJ79_06685</name>
</gene>
<keyword evidence="3" id="KW-0812">Transmembrane</keyword>
<evidence type="ECO:0008006" key="6">
    <source>
        <dbReference type="Google" id="ProtNLM"/>
    </source>
</evidence>
<proteinExistence type="predicted"/>
<feature type="transmembrane region" description="Helical" evidence="3">
    <location>
        <begin position="141"/>
        <end position="163"/>
    </location>
</feature>
<comment type="caution">
    <text evidence="4">The sequence shown here is derived from an EMBL/GenBank/DDBJ whole genome shotgun (WGS) entry which is preliminary data.</text>
</comment>
<sequence length="294" mass="31383">MPPSITPLSPVSSLSRSVSSSSLKSLELEPHPHPSTPRKPLPAIVKDAGARVSISKVPRRKPVPPPKNTGITTAPTPLAISTTYDDAGSTEKGHVSVFHKGFKKPAFIARISLAAIKAKLPPLSTIKQKLPYKTDKRKQRIFLIAVAAAFLLLVLIIGLAAGLTSRNKKQQNLPLPTAHGGPYSGDLTYYDPALGACGITSSASENVCAVSHFVYDAVSTGSDPNQNPLCGMKLRLRRGERSVDVTVVDRCVGCAPTDIDVSLSVFTQLAAMELGRVDVQWAWLEEAPERVPLA</sequence>
<dbReference type="PANTHER" id="PTHR31836:SF28">
    <property type="entry name" value="SRCR DOMAIN-CONTAINING PROTEIN-RELATED"/>
    <property type="match status" value="1"/>
</dbReference>
<reference evidence="4 5" key="1">
    <citation type="submission" date="2017-10" db="EMBL/GenBank/DDBJ databases">
        <title>Comparative genomics in systemic dimorphic fungi from Ajellomycetaceae.</title>
        <authorList>
            <person name="Munoz J.F."/>
            <person name="Mcewen J.G."/>
            <person name="Clay O.K."/>
            <person name="Cuomo C.A."/>
        </authorList>
    </citation>
    <scope>NUCLEOTIDE SEQUENCE [LARGE SCALE GENOMIC DNA]</scope>
    <source>
        <strain evidence="4 5">UAMH5409</strain>
    </source>
</reference>
<evidence type="ECO:0000256" key="2">
    <source>
        <dbReference type="SAM" id="MobiDB-lite"/>
    </source>
</evidence>
<keyword evidence="5" id="KW-1185">Reference proteome</keyword>
<dbReference type="STRING" id="1447875.A0A2B7XAP0"/>
<keyword evidence="3" id="KW-0472">Membrane</keyword>
<name>A0A2B7XAP0_9EURO</name>
<organism evidence="4 5">
    <name type="scientific">Helicocarpus griseus UAMH5409</name>
    <dbReference type="NCBI Taxonomy" id="1447875"/>
    <lineage>
        <taxon>Eukaryota</taxon>
        <taxon>Fungi</taxon>
        <taxon>Dikarya</taxon>
        <taxon>Ascomycota</taxon>
        <taxon>Pezizomycotina</taxon>
        <taxon>Eurotiomycetes</taxon>
        <taxon>Eurotiomycetidae</taxon>
        <taxon>Onygenales</taxon>
        <taxon>Ajellomycetaceae</taxon>
        <taxon>Helicocarpus</taxon>
    </lineage>
</organism>
<dbReference type="PANTHER" id="PTHR31836">
    <property type="match status" value="1"/>
</dbReference>
<dbReference type="SUPFAM" id="SSF50685">
    <property type="entry name" value="Barwin-like endoglucanases"/>
    <property type="match status" value="1"/>
</dbReference>
<dbReference type="AlphaFoldDB" id="A0A2B7XAP0"/>
<dbReference type="Gene3D" id="2.40.40.10">
    <property type="entry name" value="RlpA-like domain"/>
    <property type="match status" value="1"/>
</dbReference>
<feature type="region of interest" description="Disordered" evidence="2">
    <location>
        <begin position="1"/>
        <end position="44"/>
    </location>
</feature>
<dbReference type="OrthoDB" id="623670at2759"/>
<keyword evidence="1" id="KW-0732">Signal</keyword>
<feature type="region of interest" description="Disordered" evidence="2">
    <location>
        <begin position="56"/>
        <end position="76"/>
    </location>
</feature>
<dbReference type="InterPro" id="IPR051477">
    <property type="entry name" value="Expansin_CellWall"/>
</dbReference>
<dbReference type="CDD" id="cd22191">
    <property type="entry name" value="DPBB_RlpA_EXP_N-like"/>
    <property type="match status" value="1"/>
</dbReference>